<proteinExistence type="predicted"/>
<dbReference type="GO" id="GO:0003700">
    <property type="term" value="F:DNA-binding transcription factor activity"/>
    <property type="evidence" value="ECO:0007669"/>
    <property type="project" value="InterPro"/>
</dbReference>
<keyword evidence="2" id="KW-0805">Transcription regulation</keyword>
<dbReference type="GO" id="GO:0005634">
    <property type="term" value="C:nucleus"/>
    <property type="evidence" value="ECO:0007669"/>
    <property type="project" value="UniProtKB-SubCell"/>
</dbReference>
<feature type="compositionally biased region" description="Low complexity" evidence="6">
    <location>
        <begin position="116"/>
        <end position="146"/>
    </location>
</feature>
<dbReference type="FunFam" id="3.30.730.10:FF:000001">
    <property type="entry name" value="Ethylene-responsive transcription factor 2"/>
    <property type="match status" value="1"/>
</dbReference>
<evidence type="ECO:0000313" key="8">
    <source>
        <dbReference type="EMBL" id="KAG6673882.1"/>
    </source>
</evidence>
<feature type="compositionally biased region" description="Low complexity" evidence="6">
    <location>
        <begin position="392"/>
        <end position="417"/>
    </location>
</feature>
<evidence type="ECO:0000256" key="4">
    <source>
        <dbReference type="ARBA" id="ARBA00023163"/>
    </source>
</evidence>
<evidence type="ECO:0000256" key="6">
    <source>
        <dbReference type="SAM" id="MobiDB-lite"/>
    </source>
</evidence>
<organism evidence="8 9">
    <name type="scientific">Carya illinoinensis</name>
    <name type="common">Pecan</name>
    <dbReference type="NCBI Taxonomy" id="32201"/>
    <lineage>
        <taxon>Eukaryota</taxon>
        <taxon>Viridiplantae</taxon>
        <taxon>Streptophyta</taxon>
        <taxon>Embryophyta</taxon>
        <taxon>Tracheophyta</taxon>
        <taxon>Spermatophyta</taxon>
        <taxon>Magnoliopsida</taxon>
        <taxon>eudicotyledons</taxon>
        <taxon>Gunneridae</taxon>
        <taxon>Pentapetalae</taxon>
        <taxon>rosids</taxon>
        <taxon>fabids</taxon>
        <taxon>Fagales</taxon>
        <taxon>Juglandaceae</taxon>
        <taxon>Carya</taxon>
    </lineage>
</organism>
<feature type="region of interest" description="Disordered" evidence="6">
    <location>
        <begin position="314"/>
        <end position="337"/>
    </location>
</feature>
<keyword evidence="3" id="KW-0238">DNA-binding</keyword>
<comment type="subcellular location">
    <subcellularLocation>
        <location evidence="1">Nucleus</location>
    </subcellularLocation>
</comment>
<keyword evidence="5" id="KW-0539">Nucleus</keyword>
<keyword evidence="4" id="KW-0804">Transcription</keyword>
<dbReference type="PANTHER" id="PTHR31190">
    <property type="entry name" value="DNA-BINDING DOMAIN"/>
    <property type="match status" value="1"/>
</dbReference>
<comment type="caution">
    <text evidence="8">The sequence shown here is derived from an EMBL/GenBank/DDBJ whole genome shotgun (WGS) entry which is preliminary data.</text>
</comment>
<accession>A0A922A2N0</accession>
<feature type="region of interest" description="Disordered" evidence="6">
    <location>
        <begin position="116"/>
        <end position="157"/>
    </location>
</feature>
<sequence length="458" mass="48938">MCLLIKVANQRGSGKYVRFPAQDSGGEDELGRLYGQEELPGILPQTQETDRGVPHPGVTILREPVFSDHSRTTRELTTDMVSELRHVVSGQRGGGWGQHGTSMSGGALTSSFGGVYSPSPSPPLSAYSSSSGSGFASASGSSSWSGQKRGREEESVTQLIDSIPRGFRGSGVDHFRASQGGDRESTSGVTVAEGSASIFATTAAAAAAATTVSAAAPSRENASFEETGERRRRYRGVRQRPWGKWAAEIRDPHKAARVWLGTFDTAEAAARAYDEAALRFRGNRAKLNFPENVRVVPPLQNYSAAATASISISDSQARHLQQTPSPQPLQPQFFQPQPYQGSSDVFRDYFDYSQLLQSSGDFHHGQQPTTLVEQMFYNSQLASRQSSLLSSSSLNTSSSSFAPSGSSSSSASHPLFSNQQLGYFSPPGNPNQSGGESSDLPPPPPSWSDSVHYPSSSS</sequence>
<evidence type="ECO:0000256" key="3">
    <source>
        <dbReference type="ARBA" id="ARBA00023125"/>
    </source>
</evidence>
<dbReference type="PROSITE" id="PS51032">
    <property type="entry name" value="AP2_ERF"/>
    <property type="match status" value="1"/>
</dbReference>
<evidence type="ECO:0000256" key="1">
    <source>
        <dbReference type="ARBA" id="ARBA00004123"/>
    </source>
</evidence>
<feature type="region of interest" description="Disordered" evidence="6">
    <location>
        <begin position="392"/>
        <end position="458"/>
    </location>
</feature>
<evidence type="ECO:0000256" key="2">
    <source>
        <dbReference type="ARBA" id="ARBA00023015"/>
    </source>
</evidence>
<name>A0A922A2N0_CARIL</name>
<dbReference type="Pfam" id="PF00847">
    <property type="entry name" value="AP2"/>
    <property type="match status" value="1"/>
</dbReference>
<protein>
    <recommendedName>
        <fullName evidence="7">AP2/ERF domain-containing protein</fullName>
    </recommendedName>
</protein>
<gene>
    <name evidence="8" type="ORF">I3842_15G013700</name>
</gene>
<dbReference type="InterPro" id="IPR001471">
    <property type="entry name" value="AP2/ERF_dom"/>
</dbReference>
<evidence type="ECO:0000259" key="7">
    <source>
        <dbReference type="PROSITE" id="PS51032"/>
    </source>
</evidence>
<dbReference type="GO" id="GO:0003677">
    <property type="term" value="F:DNA binding"/>
    <property type="evidence" value="ECO:0007669"/>
    <property type="project" value="UniProtKB-KW"/>
</dbReference>
<dbReference type="Proteomes" id="UP000811246">
    <property type="component" value="Chromosome 15"/>
</dbReference>
<feature type="domain" description="AP2/ERF" evidence="7">
    <location>
        <begin position="233"/>
        <end position="290"/>
    </location>
</feature>
<dbReference type="GO" id="GO:0009873">
    <property type="term" value="P:ethylene-activated signaling pathway"/>
    <property type="evidence" value="ECO:0007669"/>
    <property type="project" value="InterPro"/>
</dbReference>
<dbReference type="AlphaFoldDB" id="A0A922A2N0"/>
<dbReference type="PANTHER" id="PTHR31190:SF421">
    <property type="entry name" value="ETHYLENE-RESPONSIVE TRANSCRIPTION FACTOR ERF110"/>
    <property type="match status" value="1"/>
</dbReference>
<evidence type="ECO:0000313" key="9">
    <source>
        <dbReference type="Proteomes" id="UP000811246"/>
    </source>
</evidence>
<dbReference type="InterPro" id="IPR044808">
    <property type="entry name" value="ERF_plant"/>
</dbReference>
<dbReference type="SMART" id="SM00380">
    <property type="entry name" value="AP2"/>
    <property type="match status" value="1"/>
</dbReference>
<reference evidence="8" key="1">
    <citation type="submission" date="2021-01" db="EMBL/GenBank/DDBJ databases">
        <authorList>
            <person name="Lovell J.T."/>
            <person name="Bentley N."/>
            <person name="Bhattarai G."/>
            <person name="Jenkins J.W."/>
            <person name="Sreedasyam A."/>
            <person name="Alarcon Y."/>
            <person name="Bock C."/>
            <person name="Boston L."/>
            <person name="Carlson J."/>
            <person name="Cervantes K."/>
            <person name="Clermont K."/>
            <person name="Krom N."/>
            <person name="Kubenka K."/>
            <person name="Mamidi S."/>
            <person name="Mattison C."/>
            <person name="Monteros M."/>
            <person name="Pisani C."/>
            <person name="Plott C."/>
            <person name="Rajasekar S."/>
            <person name="Rhein H.S."/>
            <person name="Rohla C."/>
            <person name="Song M."/>
            <person name="Hilaire R.S."/>
            <person name="Shu S."/>
            <person name="Wells L."/>
            <person name="Wang X."/>
            <person name="Webber J."/>
            <person name="Heerema R.J."/>
            <person name="Klein P."/>
            <person name="Conner P."/>
            <person name="Grauke L."/>
            <person name="Grimwood J."/>
            <person name="Schmutz J."/>
            <person name="Randall J.J."/>
        </authorList>
    </citation>
    <scope>NUCLEOTIDE SEQUENCE</scope>
    <source>
        <tissue evidence="8">Leaf</tissue>
    </source>
</reference>
<evidence type="ECO:0000256" key="5">
    <source>
        <dbReference type="ARBA" id="ARBA00023242"/>
    </source>
</evidence>
<dbReference type="EMBL" id="CM031839">
    <property type="protein sequence ID" value="KAG6673882.1"/>
    <property type="molecule type" value="Genomic_DNA"/>
</dbReference>
<dbReference type="CDD" id="cd00018">
    <property type="entry name" value="AP2"/>
    <property type="match status" value="1"/>
</dbReference>